<evidence type="ECO:0000313" key="2">
    <source>
        <dbReference type="EMBL" id="KAH0631637.1"/>
    </source>
</evidence>
<comment type="similarity">
    <text evidence="1">Belongs to the REF/SRPP family.</text>
</comment>
<proteinExistence type="inferred from homology"/>
<keyword evidence="3" id="KW-1185">Reference proteome</keyword>
<reference evidence="2 3" key="1">
    <citation type="journal article" date="2022" name="Gigascience">
        <title>A chromosome-level genome assembly and annotation of the desert horned lizard, Phrynosoma platyrhinos, provides insight into chromosomal rearrangements among reptiles.</title>
        <authorList>
            <person name="Koochekian N."/>
            <person name="Ascanio A."/>
            <person name="Farleigh K."/>
            <person name="Card D.C."/>
            <person name="Schield D.R."/>
            <person name="Castoe T.A."/>
            <person name="Jezkova T."/>
        </authorList>
    </citation>
    <scope>NUCLEOTIDE SEQUENCE [LARGE SCALE GENOMIC DNA]</scope>
    <source>
        <strain evidence="2">NK-2021</strain>
    </source>
</reference>
<name>A0ABQ7TQ72_PHRPL</name>
<dbReference type="EMBL" id="JAIPUX010000035">
    <property type="protein sequence ID" value="KAH0631637.1"/>
    <property type="molecule type" value="Genomic_DNA"/>
</dbReference>
<dbReference type="SUPFAM" id="SSF58113">
    <property type="entry name" value="Apolipoprotein A-I"/>
    <property type="match status" value="1"/>
</dbReference>
<dbReference type="Pfam" id="PF05755">
    <property type="entry name" value="REF"/>
    <property type="match status" value="1"/>
</dbReference>
<dbReference type="InterPro" id="IPR008802">
    <property type="entry name" value="REF"/>
</dbReference>
<evidence type="ECO:0000313" key="3">
    <source>
        <dbReference type="Proteomes" id="UP000826234"/>
    </source>
</evidence>
<protein>
    <recommendedName>
        <fullName evidence="4">Apolipoprotein A-IV</fullName>
    </recommendedName>
</protein>
<organism evidence="2 3">
    <name type="scientific">Phrynosoma platyrhinos</name>
    <name type="common">Desert horned lizard</name>
    <dbReference type="NCBI Taxonomy" id="52577"/>
    <lineage>
        <taxon>Eukaryota</taxon>
        <taxon>Metazoa</taxon>
        <taxon>Chordata</taxon>
        <taxon>Craniata</taxon>
        <taxon>Vertebrata</taxon>
        <taxon>Euteleostomi</taxon>
        <taxon>Lepidosauria</taxon>
        <taxon>Squamata</taxon>
        <taxon>Bifurcata</taxon>
        <taxon>Unidentata</taxon>
        <taxon>Episquamata</taxon>
        <taxon>Toxicofera</taxon>
        <taxon>Iguania</taxon>
        <taxon>Phrynosomatidae</taxon>
        <taxon>Phrynosomatinae</taxon>
        <taxon>Phrynosoma</taxon>
    </lineage>
</organism>
<dbReference type="Gene3D" id="1.20.120.20">
    <property type="entry name" value="Apolipoprotein"/>
    <property type="match status" value="1"/>
</dbReference>
<evidence type="ECO:0000256" key="1">
    <source>
        <dbReference type="ARBA" id="ARBA00009737"/>
    </source>
</evidence>
<comment type="caution">
    <text evidence="2">The sequence shown here is derived from an EMBL/GenBank/DDBJ whole genome shotgun (WGS) entry which is preliminary data.</text>
</comment>
<gene>
    <name evidence="2" type="ORF">JD844_006073</name>
</gene>
<evidence type="ECO:0008006" key="4">
    <source>
        <dbReference type="Google" id="ProtNLM"/>
    </source>
</evidence>
<accession>A0ABQ7TQ72</accession>
<sequence length="220" mass="24625">MGLHFTAFQWNPPINTGPINGLYVALWPEDDHPCGQMQQLPQFSQDSEMLRMDLCIERKGLPSATLVSLPSKVHCFLTQLSCFTFQTELLDDEDEAHPEGKGTASSKEDEDIVEKIIDVLGDVADAAEHTLEEIGKQVLPVIKSFVKAVETAVGKHLDPVIEKVEPHLDQLLHNLVKKVHELDHKLEELLPQQLEVLDKHASPYIQKLAELDSKKEAATK</sequence>
<dbReference type="Proteomes" id="UP000826234">
    <property type="component" value="Unassembled WGS sequence"/>
</dbReference>